<keyword evidence="1" id="KW-0614">Plasmid</keyword>
<protein>
    <submittedName>
        <fullName evidence="1">Phage-associated protein</fullName>
    </submittedName>
</protein>
<reference evidence="1 2" key="1">
    <citation type="journal article" date="2014" name="BMC Genomics">
        <title>Unusual genome complexity in Lactobacillus salivarius JCM1046.</title>
        <authorList>
            <person name="Raftis E.J."/>
            <person name="Forde B.M."/>
            <person name="Claesson M.J."/>
            <person name="O'Toole P.W."/>
        </authorList>
    </citation>
    <scope>NUCLEOTIDE SEQUENCE [LARGE SCALE GENOMIC DNA]</scope>
    <source>
        <strain evidence="1 2">JCM1046</strain>
        <plasmid evidence="1 2">pMP1046B</plasmid>
    </source>
</reference>
<organism evidence="1 2">
    <name type="scientific">Ligilactobacillus salivarius</name>
    <dbReference type="NCBI Taxonomy" id="1624"/>
    <lineage>
        <taxon>Bacteria</taxon>
        <taxon>Bacillati</taxon>
        <taxon>Bacillota</taxon>
        <taxon>Bacilli</taxon>
        <taxon>Lactobacillales</taxon>
        <taxon>Lactobacillaceae</taxon>
        <taxon>Ligilactobacillus</taxon>
    </lineage>
</organism>
<sequence length="116" mass="12850">MIYIFFYNKETFKYIGADTIADDTQVPANATLVEPVDENGVGLYDPAWNTETQTWTGISESEWLKKHGVVEEPSLEQKLQAKQTVLIAGLAKDVKTLQGAVKTLVMQNAMNAKGDK</sequence>
<dbReference type="KEGG" id="lsj:LSJ_3141c"/>
<gene>
    <name evidence="1" type="ORF">LSJ_3141c</name>
</gene>
<name>A0A089RZA2_9LACO</name>
<dbReference type="AlphaFoldDB" id="A0A089RZA2"/>
<dbReference type="EMBL" id="CP007648">
    <property type="protein sequence ID" value="AIR11757.1"/>
    <property type="molecule type" value="Genomic_DNA"/>
</dbReference>
<dbReference type="Proteomes" id="UP000029488">
    <property type="component" value="Plasmid pMP1046B"/>
</dbReference>
<evidence type="ECO:0000313" key="2">
    <source>
        <dbReference type="Proteomes" id="UP000029488"/>
    </source>
</evidence>
<geneLocation type="plasmid" evidence="1 2">
    <name>pMP1046B</name>
</geneLocation>
<evidence type="ECO:0000313" key="1">
    <source>
        <dbReference type="EMBL" id="AIR11757.1"/>
    </source>
</evidence>
<proteinExistence type="predicted"/>
<accession>A0A089RZA2</accession>
<dbReference type="RefSeq" id="WP_044005883.1">
    <property type="nucleotide sequence ID" value="NZ_CP007648.1"/>
</dbReference>